<name>A0A1D6HZV3_MAIZE</name>
<dbReference type="InParanoid" id="A0A1D6HZV3"/>
<evidence type="ECO:0000313" key="1">
    <source>
        <dbReference type="EMBL" id="ONM53588.1"/>
    </source>
</evidence>
<gene>
    <name evidence="1" type="ORF">ZEAMMB73_Zm00001d019705</name>
</gene>
<dbReference type="AlphaFoldDB" id="A0A1D6HZV3"/>
<sequence>MPPLCPHNPHASMSSSPCPRSRFTLQKSLYGGQIDTRRNNRGEELLFNSSKQAFWYGAEQHSWLSVVKSAGSENDV</sequence>
<proteinExistence type="predicted"/>
<organism evidence="1">
    <name type="scientific">Zea mays</name>
    <name type="common">Maize</name>
    <dbReference type="NCBI Taxonomy" id="4577"/>
    <lineage>
        <taxon>Eukaryota</taxon>
        <taxon>Viridiplantae</taxon>
        <taxon>Streptophyta</taxon>
        <taxon>Embryophyta</taxon>
        <taxon>Tracheophyta</taxon>
        <taxon>Spermatophyta</taxon>
        <taxon>Magnoliopsida</taxon>
        <taxon>Liliopsida</taxon>
        <taxon>Poales</taxon>
        <taxon>Poaceae</taxon>
        <taxon>PACMAD clade</taxon>
        <taxon>Panicoideae</taxon>
        <taxon>Andropogonodae</taxon>
        <taxon>Andropogoneae</taxon>
        <taxon>Tripsacinae</taxon>
        <taxon>Zea</taxon>
    </lineage>
</organism>
<dbReference type="EMBL" id="CM007650">
    <property type="protein sequence ID" value="ONM53588.1"/>
    <property type="molecule type" value="Genomic_DNA"/>
</dbReference>
<protein>
    <submittedName>
        <fullName evidence="1">Uncharacterized protein</fullName>
    </submittedName>
</protein>
<accession>A0A1D6HZV3</accession>
<reference evidence="1" key="1">
    <citation type="submission" date="2015-12" db="EMBL/GenBank/DDBJ databases">
        <title>Update maize B73 reference genome by single molecule sequencing technologies.</title>
        <authorList>
            <consortium name="Maize Genome Sequencing Project"/>
            <person name="Ware D."/>
        </authorList>
    </citation>
    <scope>NUCLEOTIDE SEQUENCE [LARGE SCALE GENOMIC DNA]</scope>
    <source>
        <tissue evidence="1">Seedling</tissue>
    </source>
</reference>